<name>A0A0K0N899_9CARY</name>
<accession>A0A0K0N899</accession>
<geneLocation type="chloroplast" evidence="1"/>
<dbReference type="GO" id="GO:0003743">
    <property type="term" value="F:translation initiation factor activity"/>
    <property type="evidence" value="ECO:0007669"/>
    <property type="project" value="UniProtKB-KW"/>
</dbReference>
<protein>
    <submittedName>
        <fullName evidence="1">Translation initiation factor 1</fullName>
    </submittedName>
</protein>
<keyword evidence="1" id="KW-0648">Protein biosynthesis</keyword>
<feature type="non-terminal residue" evidence="1">
    <location>
        <position position="1"/>
    </location>
</feature>
<keyword evidence="1" id="KW-0150">Chloroplast</keyword>
<dbReference type="EMBL" id="KP404630">
    <property type="protein sequence ID" value="AKJ77696.1"/>
    <property type="molecule type" value="Genomic_DNA"/>
</dbReference>
<evidence type="ECO:0000313" key="1">
    <source>
        <dbReference type="EMBL" id="AKJ77696.1"/>
    </source>
</evidence>
<keyword evidence="1" id="KW-0396">Initiation factor</keyword>
<proteinExistence type="predicted"/>
<sequence length="57" mass="6857">NTQRGYLCSSRFQQYHCDCYRCTRSGGFLGLRWHLWVQGCKKRDTVCCSNRSRKRYS</sequence>
<dbReference type="AlphaFoldDB" id="A0A0K0N899"/>
<gene>
    <name evidence="1" type="primary">infA</name>
</gene>
<keyword evidence="1" id="KW-0934">Plastid</keyword>
<reference evidence="1" key="1">
    <citation type="journal article" date="2015" name="Mitochondrial DNA">
        <title>The complete mitochondrial genome sequence of Margaritiana dahurica Middendorff.</title>
        <authorList>
            <person name="Yang J."/>
            <person name="Lu C."/>
            <person name="Shen Q."/>
            <person name="Yan Y."/>
            <person name="Xu C."/>
            <person name="Song C."/>
        </authorList>
    </citation>
    <scope>NUCLEOTIDE SEQUENCE</scope>
</reference>
<organism evidence="1">
    <name type="scientific">Fagopyrum cymosum</name>
    <dbReference type="NCBI Taxonomy" id="62329"/>
    <lineage>
        <taxon>Eukaryota</taxon>
        <taxon>Viridiplantae</taxon>
        <taxon>Streptophyta</taxon>
        <taxon>Embryophyta</taxon>
        <taxon>Tracheophyta</taxon>
        <taxon>Spermatophyta</taxon>
        <taxon>Magnoliopsida</taxon>
        <taxon>eudicotyledons</taxon>
        <taxon>Gunneridae</taxon>
        <taxon>Pentapetalae</taxon>
        <taxon>Caryophyllales</taxon>
        <taxon>Polygonaceae</taxon>
        <taxon>Polygonoideae</taxon>
        <taxon>Fagopyreae</taxon>
        <taxon>Fagopyrum</taxon>
    </lineage>
</organism>